<evidence type="ECO:0000256" key="3">
    <source>
        <dbReference type="ARBA" id="ARBA00022692"/>
    </source>
</evidence>
<evidence type="ECO:0000256" key="1">
    <source>
        <dbReference type="ARBA" id="ARBA00004651"/>
    </source>
</evidence>
<evidence type="ECO:0000313" key="7">
    <source>
        <dbReference type="EMBL" id="TXB67215.1"/>
    </source>
</evidence>
<evidence type="ECO:0000256" key="2">
    <source>
        <dbReference type="ARBA" id="ARBA00022475"/>
    </source>
</evidence>
<reference evidence="7 8" key="1">
    <citation type="submission" date="2019-08" db="EMBL/GenBank/DDBJ databases">
        <title>Genome of Vicingus serpentipes NCIMB 15042.</title>
        <authorList>
            <person name="Bowman J.P."/>
        </authorList>
    </citation>
    <scope>NUCLEOTIDE SEQUENCE [LARGE SCALE GENOMIC DNA]</scope>
    <source>
        <strain evidence="7 8">NCIMB 15042</strain>
    </source>
</reference>
<evidence type="ECO:0000256" key="4">
    <source>
        <dbReference type="ARBA" id="ARBA00022989"/>
    </source>
</evidence>
<evidence type="ECO:0000313" key="8">
    <source>
        <dbReference type="Proteomes" id="UP000321721"/>
    </source>
</evidence>
<dbReference type="RefSeq" id="WP_147098550.1">
    <property type="nucleotide sequence ID" value="NZ_VOOS01000001.1"/>
</dbReference>
<gene>
    <name evidence="7" type="ORF">FRY74_03245</name>
</gene>
<name>A0A5C6RZ27_9FLAO</name>
<dbReference type="Pfam" id="PF03626">
    <property type="entry name" value="COX4_pro"/>
    <property type="match status" value="1"/>
</dbReference>
<dbReference type="AlphaFoldDB" id="A0A5C6RZ27"/>
<dbReference type="OrthoDB" id="981917at2"/>
<sequence>MSHSEDKPYEYAVHHSAEEGKKARKRIWLIFWVLLAITTVEVMLGIFWKDLGVGWAFVKMTFIILTIVKAFYIVSEYMHLKHENTWLKNTLIVPYVLLALYLLYHIFTEGVYSEMMENWLY</sequence>
<keyword evidence="5 6" id="KW-0472">Membrane</keyword>
<proteinExistence type="predicted"/>
<comment type="caution">
    <text evidence="7">The sequence shown here is derived from an EMBL/GenBank/DDBJ whole genome shotgun (WGS) entry which is preliminary data.</text>
</comment>
<organism evidence="7 8">
    <name type="scientific">Vicingus serpentipes</name>
    <dbReference type="NCBI Taxonomy" id="1926625"/>
    <lineage>
        <taxon>Bacteria</taxon>
        <taxon>Pseudomonadati</taxon>
        <taxon>Bacteroidota</taxon>
        <taxon>Flavobacteriia</taxon>
        <taxon>Flavobacteriales</taxon>
        <taxon>Vicingaceae</taxon>
        <taxon>Vicingus</taxon>
    </lineage>
</organism>
<feature type="transmembrane region" description="Helical" evidence="6">
    <location>
        <begin position="54"/>
        <end position="74"/>
    </location>
</feature>
<keyword evidence="4 6" id="KW-1133">Transmembrane helix</keyword>
<evidence type="ECO:0000256" key="5">
    <source>
        <dbReference type="ARBA" id="ARBA00023136"/>
    </source>
</evidence>
<dbReference type="InterPro" id="IPR005171">
    <property type="entry name" value="Cyt_c_oxidase_su4_prok"/>
</dbReference>
<comment type="subcellular location">
    <subcellularLocation>
        <location evidence="1">Cell membrane</location>
        <topology evidence="1">Multi-pass membrane protein</topology>
    </subcellularLocation>
</comment>
<keyword evidence="8" id="KW-1185">Reference proteome</keyword>
<dbReference type="EMBL" id="VOOS01000001">
    <property type="protein sequence ID" value="TXB67215.1"/>
    <property type="molecule type" value="Genomic_DNA"/>
</dbReference>
<keyword evidence="3 6" id="KW-0812">Transmembrane</keyword>
<feature type="transmembrane region" description="Helical" evidence="6">
    <location>
        <begin position="27"/>
        <end position="48"/>
    </location>
</feature>
<protein>
    <submittedName>
        <fullName evidence="7">Cytochrome C oxidase subunit IV</fullName>
    </submittedName>
</protein>
<evidence type="ECO:0000256" key="6">
    <source>
        <dbReference type="SAM" id="Phobius"/>
    </source>
</evidence>
<feature type="transmembrane region" description="Helical" evidence="6">
    <location>
        <begin position="86"/>
        <end position="107"/>
    </location>
</feature>
<dbReference type="Proteomes" id="UP000321721">
    <property type="component" value="Unassembled WGS sequence"/>
</dbReference>
<keyword evidence="2" id="KW-1003">Cell membrane</keyword>
<dbReference type="GO" id="GO:0005886">
    <property type="term" value="C:plasma membrane"/>
    <property type="evidence" value="ECO:0007669"/>
    <property type="project" value="UniProtKB-SubCell"/>
</dbReference>
<accession>A0A5C6RZ27</accession>